<evidence type="ECO:0000313" key="2">
    <source>
        <dbReference type="EMBL" id="KAG5646211.1"/>
    </source>
</evidence>
<dbReference type="GO" id="GO:0016747">
    <property type="term" value="F:acyltransferase activity, transferring groups other than amino-acyl groups"/>
    <property type="evidence" value="ECO:0007669"/>
    <property type="project" value="InterPro"/>
</dbReference>
<dbReference type="InterPro" id="IPR000182">
    <property type="entry name" value="GNAT_dom"/>
</dbReference>
<comment type="caution">
    <text evidence="2">The sequence shown here is derived from an EMBL/GenBank/DDBJ whole genome shotgun (WGS) entry which is preliminary data.</text>
</comment>
<dbReference type="AlphaFoldDB" id="A0A9P7KBW3"/>
<sequence>MASTNLSTKTYRNVRDLPAAVWRALESNARNANVILPQTIKARAESSAGRPTTGIIWITCSSSKSSSSNIEYVLAVTEGITGSYPIFIYTTLPFHLLRRERIRPSIKLLAMALDSALSSRRRVYSVFAPKSITEVFAQEWSDLTCIAYYNKPYYAASISYCTARTLDTQSLTKETSLGYKLRPAVADDVQKVGELCFLFAKDSPPFVLSRGKAQMEARRLIEMKQVWVHEAQHPGQQKEIACIVAFTRNSDKVAAITKVCTNPEWRRRGCAGRLVREVCKYLLITGPNPKESVVLYAAHDNLAARSVYDRIGFVGLSQGGPTVEGADPWLEIGLDASKVDIGHW</sequence>
<dbReference type="Pfam" id="PF08445">
    <property type="entry name" value="FR47"/>
    <property type="match status" value="1"/>
</dbReference>
<dbReference type="OrthoDB" id="5372118at2759"/>
<dbReference type="EMBL" id="JABCKV010000024">
    <property type="protein sequence ID" value="KAG5646211.1"/>
    <property type="molecule type" value="Genomic_DNA"/>
</dbReference>
<organism evidence="2 3">
    <name type="scientific">Asterophora parasitica</name>
    <dbReference type="NCBI Taxonomy" id="117018"/>
    <lineage>
        <taxon>Eukaryota</taxon>
        <taxon>Fungi</taxon>
        <taxon>Dikarya</taxon>
        <taxon>Basidiomycota</taxon>
        <taxon>Agaricomycotina</taxon>
        <taxon>Agaricomycetes</taxon>
        <taxon>Agaricomycetidae</taxon>
        <taxon>Agaricales</taxon>
        <taxon>Tricholomatineae</taxon>
        <taxon>Lyophyllaceae</taxon>
        <taxon>Asterophora</taxon>
    </lineage>
</organism>
<gene>
    <name evidence="2" type="ORF">DXG03_004037</name>
</gene>
<dbReference type="InterPro" id="IPR016181">
    <property type="entry name" value="Acyl_CoA_acyltransferase"/>
</dbReference>
<dbReference type="Proteomes" id="UP000775547">
    <property type="component" value="Unassembled WGS sequence"/>
</dbReference>
<keyword evidence="3" id="KW-1185">Reference proteome</keyword>
<dbReference type="Gene3D" id="3.40.630.30">
    <property type="match status" value="1"/>
</dbReference>
<dbReference type="PROSITE" id="PS51186">
    <property type="entry name" value="GNAT"/>
    <property type="match status" value="1"/>
</dbReference>
<protein>
    <recommendedName>
        <fullName evidence="1">N-acetyltransferase domain-containing protein</fullName>
    </recommendedName>
</protein>
<evidence type="ECO:0000259" key="1">
    <source>
        <dbReference type="PROSITE" id="PS51186"/>
    </source>
</evidence>
<feature type="domain" description="N-acetyltransferase" evidence="1">
    <location>
        <begin position="179"/>
        <end position="335"/>
    </location>
</feature>
<dbReference type="SUPFAM" id="SSF55729">
    <property type="entry name" value="Acyl-CoA N-acyltransferases (Nat)"/>
    <property type="match status" value="1"/>
</dbReference>
<proteinExistence type="predicted"/>
<reference evidence="2" key="2">
    <citation type="submission" date="2021-10" db="EMBL/GenBank/DDBJ databases">
        <title>Phylogenomics reveals ancestral predisposition of the termite-cultivated fungus Termitomyces towards a domesticated lifestyle.</title>
        <authorList>
            <person name="Auxier B."/>
            <person name="Grum-Grzhimaylo A."/>
            <person name="Cardenas M.E."/>
            <person name="Lodge J.D."/>
            <person name="Laessoe T."/>
            <person name="Pedersen O."/>
            <person name="Smith M.E."/>
            <person name="Kuyper T.W."/>
            <person name="Franco-Molano E.A."/>
            <person name="Baroni T.J."/>
            <person name="Aanen D.K."/>
        </authorList>
    </citation>
    <scope>NUCLEOTIDE SEQUENCE</scope>
    <source>
        <strain evidence="2">AP01</strain>
        <tissue evidence="2">Mycelium</tissue>
    </source>
</reference>
<accession>A0A9P7KBW3</accession>
<name>A0A9P7KBW3_9AGAR</name>
<dbReference type="InterPro" id="IPR013653">
    <property type="entry name" value="GCN5-like_dom"/>
</dbReference>
<evidence type="ECO:0000313" key="3">
    <source>
        <dbReference type="Proteomes" id="UP000775547"/>
    </source>
</evidence>
<reference evidence="2" key="1">
    <citation type="submission" date="2020-07" db="EMBL/GenBank/DDBJ databases">
        <authorList>
            <person name="Nieuwenhuis M."/>
            <person name="Van De Peppel L.J.J."/>
        </authorList>
    </citation>
    <scope>NUCLEOTIDE SEQUENCE</scope>
    <source>
        <strain evidence="2">AP01</strain>
        <tissue evidence="2">Mycelium</tissue>
    </source>
</reference>
<dbReference type="CDD" id="cd04301">
    <property type="entry name" value="NAT_SF"/>
    <property type="match status" value="1"/>
</dbReference>